<feature type="non-terminal residue" evidence="1">
    <location>
        <position position="1"/>
    </location>
</feature>
<evidence type="ECO:0000313" key="1">
    <source>
        <dbReference type="EMBL" id="RDX39451.1"/>
    </source>
</evidence>
<proteinExistence type="predicted"/>
<organism evidence="1 2">
    <name type="scientific">Lentinus brumalis</name>
    <dbReference type="NCBI Taxonomy" id="2498619"/>
    <lineage>
        <taxon>Eukaryota</taxon>
        <taxon>Fungi</taxon>
        <taxon>Dikarya</taxon>
        <taxon>Basidiomycota</taxon>
        <taxon>Agaricomycotina</taxon>
        <taxon>Agaricomycetes</taxon>
        <taxon>Polyporales</taxon>
        <taxon>Polyporaceae</taxon>
        <taxon>Lentinus</taxon>
    </lineage>
</organism>
<evidence type="ECO:0008006" key="3">
    <source>
        <dbReference type="Google" id="ProtNLM"/>
    </source>
</evidence>
<dbReference type="OrthoDB" id="2755254at2759"/>
<dbReference type="AlphaFoldDB" id="A0A371CGR2"/>
<dbReference type="Proteomes" id="UP000256964">
    <property type="component" value="Unassembled WGS sequence"/>
</dbReference>
<sequence length="321" mass="35034">MPPHTDPEGGTTRTVWTDEQIYTMLNCFEQNRGQFGQGENPKKTHFEDTVKAINEAHGGTQNKPKTCSSVETKWAQMKAIYKGLLYGCGVDAFSKGEWSAHTASHKTVKQFSNTPWPFFKMMSGICSTSVKPHGEQVFAAHNTALPAIMPSHGTRDDVAEAEDTQVTPDSQVSMMMMRSLLPATRLRTRLHVPTTPVVPRKCNAAAADFTPPASQSKKGCVSAGAQELDQMSTTMDRFGTIVERGMASILANSSGPLPAEPKTPTHRNHVVATEASPLRGQAAATQSAVEEYEHLGDCALVTKFICYLEENPTVVVTYCWL</sequence>
<evidence type="ECO:0000313" key="2">
    <source>
        <dbReference type="Proteomes" id="UP000256964"/>
    </source>
</evidence>
<protein>
    <recommendedName>
        <fullName evidence="3">Myb/SANT-like domain-containing protein</fullName>
    </recommendedName>
</protein>
<name>A0A371CGR2_9APHY</name>
<reference evidence="1 2" key="1">
    <citation type="journal article" date="2018" name="Biotechnol. Biofuels">
        <title>Integrative visual omics of the white-rot fungus Polyporus brumalis exposes the biotechnological potential of its oxidative enzymes for delignifying raw plant biomass.</title>
        <authorList>
            <person name="Miyauchi S."/>
            <person name="Rancon A."/>
            <person name="Drula E."/>
            <person name="Hage H."/>
            <person name="Chaduli D."/>
            <person name="Favel A."/>
            <person name="Grisel S."/>
            <person name="Henrissat B."/>
            <person name="Herpoel-Gimbert I."/>
            <person name="Ruiz-Duenas F.J."/>
            <person name="Chevret D."/>
            <person name="Hainaut M."/>
            <person name="Lin J."/>
            <person name="Wang M."/>
            <person name="Pangilinan J."/>
            <person name="Lipzen A."/>
            <person name="Lesage-Meessen L."/>
            <person name="Navarro D."/>
            <person name="Riley R."/>
            <person name="Grigoriev I.V."/>
            <person name="Zhou S."/>
            <person name="Raouche S."/>
            <person name="Rosso M.N."/>
        </authorList>
    </citation>
    <scope>NUCLEOTIDE SEQUENCE [LARGE SCALE GENOMIC DNA]</scope>
    <source>
        <strain evidence="1 2">BRFM 1820</strain>
    </source>
</reference>
<accession>A0A371CGR2</accession>
<dbReference type="EMBL" id="KZ857854">
    <property type="protein sequence ID" value="RDX39451.1"/>
    <property type="molecule type" value="Genomic_DNA"/>
</dbReference>
<gene>
    <name evidence="1" type="ORF">OH76DRAFT_1424319</name>
</gene>
<keyword evidence="2" id="KW-1185">Reference proteome</keyword>